<evidence type="ECO:0000313" key="3">
    <source>
        <dbReference type="Proteomes" id="UP000468687"/>
    </source>
</evidence>
<name>A0A6P0HNG0_9ACTN</name>
<dbReference type="Proteomes" id="UP000468687">
    <property type="component" value="Unassembled WGS sequence"/>
</dbReference>
<keyword evidence="3" id="KW-1185">Reference proteome</keyword>
<evidence type="ECO:0000256" key="1">
    <source>
        <dbReference type="SAM" id="SignalP"/>
    </source>
</evidence>
<keyword evidence="1" id="KW-0732">Signal</keyword>
<dbReference type="EMBL" id="JAAGXA010000011">
    <property type="protein sequence ID" value="NEN79767.1"/>
    <property type="molecule type" value="Genomic_DNA"/>
</dbReference>
<accession>A0A6P0HNG0</accession>
<dbReference type="NCBIfam" id="NF045524">
    <property type="entry name" value="MXAN_6640_HExxH"/>
    <property type="match status" value="1"/>
</dbReference>
<proteinExistence type="predicted"/>
<reference evidence="2 3" key="1">
    <citation type="journal article" date="2014" name="Int. J. Syst. Evol. Microbiol.">
        <title>Nocardioides zeae sp. nov., isolated from the stem of Zea mays.</title>
        <authorList>
            <person name="Glaeser S.P."/>
            <person name="McInroy J.A."/>
            <person name="Busse H.J."/>
            <person name="Kampfer P."/>
        </authorList>
    </citation>
    <scope>NUCLEOTIDE SEQUENCE [LARGE SCALE GENOMIC DNA]</scope>
    <source>
        <strain evidence="2 3">JCM 30728</strain>
    </source>
</reference>
<evidence type="ECO:0000313" key="2">
    <source>
        <dbReference type="EMBL" id="NEN79767.1"/>
    </source>
</evidence>
<feature type="chain" id="PRO_5038830954" evidence="1">
    <location>
        <begin position="27"/>
        <end position="542"/>
    </location>
</feature>
<organism evidence="2 3">
    <name type="scientific">Nocardioides zeae</name>
    <dbReference type="NCBI Taxonomy" id="1457234"/>
    <lineage>
        <taxon>Bacteria</taxon>
        <taxon>Bacillati</taxon>
        <taxon>Actinomycetota</taxon>
        <taxon>Actinomycetes</taxon>
        <taxon>Propionibacteriales</taxon>
        <taxon>Nocardioidaceae</taxon>
        <taxon>Nocardioides</taxon>
    </lineage>
</organism>
<feature type="signal peptide" evidence="1">
    <location>
        <begin position="1"/>
        <end position="26"/>
    </location>
</feature>
<protein>
    <submittedName>
        <fullName evidence="2">Uncharacterized protein</fullName>
    </submittedName>
</protein>
<sequence length="542" mass="57907">MRYLARPVGVAAVAVLLGATLLPGGAARAEAPSPAAVVALDDPTDPPPPLALPADPADITPEQAQQALERAEILLAGDGPAITAEGTPESPTLALRDLMIAKPKLRGADRESADRLLARPADGPNEPGGDGYPAGSTVKSGCTGGICVHYVDRAQNEEIGATSAWASQTAQVAKNAYGYLVNSRGYRAAPSDGTRGGNANLDIYLTDLGSQGVYGYCAPEAFVPGSDYRATSYCVLDNDYAEFESATPLDNLRVTAVHEIFHAIQFGYDAFEDAWLYEATATWMEEVWASAVNDNRQYLGDGQLARPLVPLDEFDDETGNAYGNWIFFEYLEERFGANIARSVWERASATSSPGQHSLYALRTVLNGLRDASGARTEFGRELAGFAAANQVPAAFYDEGSSYTGAPVNAGYAVSKSTTPVSRRFSVPQQTTYTVRFQPSFSAPGERYRLRLRFSTPAVATSPGAFVVVQYTNGTVKRGAISLKTGTTTQYLAFQPGQVRNVYVSFANASSRLVCNQDTARACGGEPVDDDVRYTLDAVAQRY</sequence>
<dbReference type="RefSeq" id="WP_163773305.1">
    <property type="nucleotide sequence ID" value="NZ_JAAGXA010000011.1"/>
</dbReference>
<comment type="caution">
    <text evidence="2">The sequence shown here is derived from an EMBL/GenBank/DDBJ whole genome shotgun (WGS) entry which is preliminary data.</text>
</comment>
<gene>
    <name evidence="2" type="ORF">G3T38_15950</name>
</gene>
<dbReference type="AlphaFoldDB" id="A0A6P0HNG0"/>